<dbReference type="AlphaFoldDB" id="A0A1M6MQA7"/>
<dbReference type="STRING" id="1121919.SAMN02745975_03054"/>
<keyword evidence="1" id="KW-1133">Transmembrane helix</keyword>
<dbReference type="EMBL" id="FQZV01000047">
    <property type="protein sequence ID" value="SHJ85661.1"/>
    <property type="molecule type" value="Genomic_DNA"/>
</dbReference>
<name>A0A1M6MQA7_9FIRM</name>
<accession>A0A1M6MQA7</accession>
<reference evidence="3" key="1">
    <citation type="submission" date="2016-11" db="EMBL/GenBank/DDBJ databases">
        <authorList>
            <person name="Varghese N."/>
            <person name="Submissions S."/>
        </authorList>
    </citation>
    <scope>NUCLEOTIDE SEQUENCE [LARGE SCALE GENOMIC DNA]</scope>
    <source>
        <strain evidence="3">DSM 17957</strain>
    </source>
</reference>
<protein>
    <submittedName>
        <fullName evidence="2">Uncharacterized protein</fullName>
    </submittedName>
</protein>
<dbReference type="RefSeq" id="WP_110942095.1">
    <property type="nucleotide sequence ID" value="NZ_FQZV01000047.1"/>
</dbReference>
<organism evidence="2 3">
    <name type="scientific">Geosporobacter subterraneus DSM 17957</name>
    <dbReference type="NCBI Taxonomy" id="1121919"/>
    <lineage>
        <taxon>Bacteria</taxon>
        <taxon>Bacillati</taxon>
        <taxon>Bacillota</taxon>
        <taxon>Clostridia</taxon>
        <taxon>Peptostreptococcales</taxon>
        <taxon>Thermotaleaceae</taxon>
        <taxon>Geosporobacter</taxon>
    </lineage>
</organism>
<feature type="transmembrane region" description="Helical" evidence="1">
    <location>
        <begin position="28"/>
        <end position="46"/>
    </location>
</feature>
<evidence type="ECO:0000256" key="1">
    <source>
        <dbReference type="SAM" id="Phobius"/>
    </source>
</evidence>
<evidence type="ECO:0000313" key="3">
    <source>
        <dbReference type="Proteomes" id="UP000184536"/>
    </source>
</evidence>
<keyword evidence="3" id="KW-1185">Reference proteome</keyword>
<sequence>MLSIFGGFILLLTSFYVLYLGAEIGNSLVSFLGILLAGGAALWIAVSRMKQGIKYLENYKAALRALEANPQDEGLREKAYRAGLEFYKSKRDNRKILPPDEFAIQNDLLRVITKDHKKTK</sequence>
<evidence type="ECO:0000313" key="2">
    <source>
        <dbReference type="EMBL" id="SHJ85661.1"/>
    </source>
</evidence>
<proteinExistence type="predicted"/>
<feature type="transmembrane region" description="Helical" evidence="1">
    <location>
        <begin position="5"/>
        <end position="22"/>
    </location>
</feature>
<keyword evidence="1" id="KW-0472">Membrane</keyword>
<dbReference type="Proteomes" id="UP000184536">
    <property type="component" value="Unassembled WGS sequence"/>
</dbReference>
<dbReference type="OrthoDB" id="9903481at2"/>
<keyword evidence="1" id="KW-0812">Transmembrane</keyword>
<gene>
    <name evidence="2" type="ORF">SAMN02745975_03054</name>
</gene>